<dbReference type="EMBL" id="LAZR01003055">
    <property type="protein sequence ID" value="KKN22511.1"/>
    <property type="molecule type" value="Genomic_DNA"/>
</dbReference>
<protein>
    <submittedName>
        <fullName evidence="1">Uncharacterized protein</fullName>
    </submittedName>
</protein>
<name>A0A0F9RBG4_9ZZZZ</name>
<proteinExistence type="predicted"/>
<sequence length="22" mass="2437">TPDPIAKLIEVSPVRVDLDEET</sequence>
<organism evidence="1">
    <name type="scientific">marine sediment metagenome</name>
    <dbReference type="NCBI Taxonomy" id="412755"/>
    <lineage>
        <taxon>unclassified sequences</taxon>
        <taxon>metagenomes</taxon>
        <taxon>ecological metagenomes</taxon>
    </lineage>
</organism>
<dbReference type="AlphaFoldDB" id="A0A0F9RBG4"/>
<comment type="caution">
    <text evidence="1">The sequence shown here is derived from an EMBL/GenBank/DDBJ whole genome shotgun (WGS) entry which is preliminary data.</text>
</comment>
<feature type="non-terminal residue" evidence="1">
    <location>
        <position position="1"/>
    </location>
</feature>
<accession>A0A0F9RBG4</accession>
<gene>
    <name evidence="1" type="ORF">LCGC14_0914440</name>
</gene>
<reference evidence="1" key="1">
    <citation type="journal article" date="2015" name="Nature">
        <title>Complex archaea that bridge the gap between prokaryotes and eukaryotes.</title>
        <authorList>
            <person name="Spang A."/>
            <person name="Saw J.H."/>
            <person name="Jorgensen S.L."/>
            <person name="Zaremba-Niedzwiedzka K."/>
            <person name="Martijn J."/>
            <person name="Lind A.E."/>
            <person name="van Eijk R."/>
            <person name="Schleper C."/>
            <person name="Guy L."/>
            <person name="Ettema T.J."/>
        </authorList>
    </citation>
    <scope>NUCLEOTIDE SEQUENCE</scope>
</reference>
<evidence type="ECO:0000313" key="1">
    <source>
        <dbReference type="EMBL" id="KKN22511.1"/>
    </source>
</evidence>